<dbReference type="PANTHER" id="PTHR37519:SF1">
    <property type="entry name" value="DIHYDROXYBIPHENYL DIOXYGENASE DOMAIN-CONTAINING PROTEIN"/>
    <property type="match status" value="1"/>
</dbReference>
<sequence length="210" mass="24072">MDKIIPENANFYEKMTACFGDLSQFEQKIQQIAEIAGIDLSRYEIDHLAVRMNTLETAEKWRNLLVKNVKILKESKVNGRPIGLFELTQAIDFCGQKVKIVELPFPKGKIYPQEGWEHIEAVIPMQQGESVVLWIERMLKMFALNENPALNIKISQPEVEGEQLPNPTIAINVKNATLGNHSCLKLHPYGINDIICSENHFWTFSYWSTI</sequence>
<protein>
    <submittedName>
        <fullName evidence="1">YecM protein</fullName>
    </submittedName>
</protein>
<dbReference type="GO" id="GO:0005829">
    <property type="term" value="C:cytosol"/>
    <property type="evidence" value="ECO:0007669"/>
    <property type="project" value="TreeGrafter"/>
</dbReference>
<dbReference type="Pfam" id="PF06185">
    <property type="entry name" value="YecM"/>
    <property type="match status" value="1"/>
</dbReference>
<dbReference type="PANTHER" id="PTHR37519">
    <property type="match status" value="1"/>
</dbReference>
<dbReference type="Gene3D" id="3.10.180.10">
    <property type="entry name" value="2,3-Dihydroxybiphenyl 1,2-Dioxygenase, domain 1"/>
    <property type="match status" value="1"/>
</dbReference>
<dbReference type="SUPFAM" id="SSF54593">
    <property type="entry name" value="Glyoxalase/Bleomycin resistance protein/Dihydroxybiphenyl dioxygenase"/>
    <property type="match status" value="1"/>
</dbReference>
<dbReference type="AlphaFoldDB" id="I2NQF0"/>
<gene>
    <name evidence="1" type="ORF">HMPREF1054_1866</name>
</gene>
<evidence type="ECO:0000313" key="2">
    <source>
        <dbReference type="Proteomes" id="UP000003345"/>
    </source>
</evidence>
<accession>I2NQF0</accession>
<comment type="caution">
    <text evidence="1">The sequence shown here is derived from an EMBL/GenBank/DDBJ whole genome shotgun (WGS) entry which is preliminary data.</text>
</comment>
<name>I2NQF0_9PAST</name>
<reference evidence="1 2" key="1">
    <citation type="submission" date="2012-04" db="EMBL/GenBank/DDBJ databases">
        <authorList>
            <person name="Harkins D.M."/>
            <person name="Madupu R."/>
            <person name="Durkin A.S."/>
            <person name="Torralba M."/>
            <person name="Methe B."/>
            <person name="Sutton G.G."/>
            <person name="Nelson K.E."/>
        </authorList>
    </citation>
    <scope>NUCLEOTIDE SEQUENCE [LARGE SCALE GENOMIC DNA]</scope>
    <source>
        <strain evidence="1 2">HK411</strain>
    </source>
</reference>
<evidence type="ECO:0000313" key="1">
    <source>
        <dbReference type="EMBL" id="EIG28061.1"/>
    </source>
</evidence>
<dbReference type="Proteomes" id="UP000003345">
    <property type="component" value="Unassembled WGS sequence"/>
</dbReference>
<organism evidence="1 2">
    <name type="scientific">Haemophilus paraphrohaemolyticus HK411</name>
    <dbReference type="NCBI Taxonomy" id="1095743"/>
    <lineage>
        <taxon>Bacteria</taxon>
        <taxon>Pseudomonadati</taxon>
        <taxon>Pseudomonadota</taxon>
        <taxon>Gammaproteobacteria</taxon>
        <taxon>Pasteurellales</taxon>
        <taxon>Pasteurellaceae</taxon>
        <taxon>Haemophilus</taxon>
    </lineage>
</organism>
<dbReference type="RefSeq" id="WP_005707624.1">
    <property type="nucleotide sequence ID" value="NZ_AJMU01000002.1"/>
</dbReference>
<dbReference type="EMBL" id="AJMU01000002">
    <property type="protein sequence ID" value="EIG28061.1"/>
    <property type="molecule type" value="Genomic_DNA"/>
</dbReference>
<proteinExistence type="predicted"/>
<dbReference type="NCBIfam" id="NF008680">
    <property type="entry name" value="PRK11700.1-3"/>
    <property type="match status" value="1"/>
</dbReference>
<dbReference type="OrthoDB" id="5689462at2"/>
<dbReference type="eggNOG" id="COG3102">
    <property type="taxonomic scope" value="Bacteria"/>
</dbReference>
<dbReference type="PATRIC" id="fig|1095743.3.peg.24"/>
<dbReference type="InterPro" id="IPR010393">
    <property type="entry name" value="DUF991_YecM-like"/>
</dbReference>
<dbReference type="InterPro" id="IPR029068">
    <property type="entry name" value="Glyas_Bleomycin-R_OHBP_Dase"/>
</dbReference>